<protein>
    <submittedName>
        <fullName evidence="2">Uncharacterized protein</fullName>
    </submittedName>
</protein>
<sequence>MRTSTSWDEKIHHQVVATPTDTSHLKSQLPATDLPLPQSPKVLADVGVPFHAGQEISVKDRRRRFNKSNSLDSTVGTCIARAGMQALGPPAVPAAFSPSDMLTSVKAKLTPVIRSKTGKESDPLQARPPSPLFIQTSVPDIPLRPSTVVASSTNSSNLPATATADTSSQRSPGSENPTLHEGQLNFQSNRSFSPTEIARGRDSRRPDERHESRDIRWRSQSADRATRPPLVHSDVLVPAQVWQFSETAV</sequence>
<organism evidence="2 3">
    <name type="scientific">Pomacea canaliculata</name>
    <name type="common">Golden apple snail</name>
    <dbReference type="NCBI Taxonomy" id="400727"/>
    <lineage>
        <taxon>Eukaryota</taxon>
        <taxon>Metazoa</taxon>
        <taxon>Spiralia</taxon>
        <taxon>Lophotrochozoa</taxon>
        <taxon>Mollusca</taxon>
        <taxon>Gastropoda</taxon>
        <taxon>Caenogastropoda</taxon>
        <taxon>Architaenioglossa</taxon>
        <taxon>Ampullarioidea</taxon>
        <taxon>Ampullariidae</taxon>
        <taxon>Pomacea</taxon>
    </lineage>
</organism>
<gene>
    <name evidence="2" type="ORF">C0Q70_07907</name>
</gene>
<dbReference type="Proteomes" id="UP000245119">
    <property type="component" value="Linkage Group LG4"/>
</dbReference>
<proteinExistence type="predicted"/>
<feature type="compositionally biased region" description="Basic and acidic residues" evidence="1">
    <location>
        <begin position="198"/>
        <end position="217"/>
    </location>
</feature>
<dbReference type="EMBL" id="PZQS01000004">
    <property type="protein sequence ID" value="PVD32468.1"/>
    <property type="molecule type" value="Genomic_DNA"/>
</dbReference>
<dbReference type="AlphaFoldDB" id="A0A2T7PGA9"/>
<feature type="compositionally biased region" description="Low complexity" evidence="1">
    <location>
        <begin position="146"/>
        <end position="157"/>
    </location>
</feature>
<feature type="region of interest" description="Disordered" evidence="1">
    <location>
        <begin position="114"/>
        <end position="226"/>
    </location>
</feature>
<comment type="caution">
    <text evidence="2">The sequence shown here is derived from an EMBL/GenBank/DDBJ whole genome shotgun (WGS) entry which is preliminary data.</text>
</comment>
<evidence type="ECO:0000313" key="2">
    <source>
        <dbReference type="EMBL" id="PVD32468.1"/>
    </source>
</evidence>
<feature type="compositionally biased region" description="Polar residues" evidence="1">
    <location>
        <begin position="158"/>
        <end position="177"/>
    </location>
</feature>
<keyword evidence="3" id="KW-1185">Reference proteome</keyword>
<evidence type="ECO:0000256" key="1">
    <source>
        <dbReference type="SAM" id="MobiDB-lite"/>
    </source>
</evidence>
<evidence type="ECO:0000313" key="3">
    <source>
        <dbReference type="Proteomes" id="UP000245119"/>
    </source>
</evidence>
<feature type="compositionally biased region" description="Polar residues" evidence="1">
    <location>
        <begin position="184"/>
        <end position="194"/>
    </location>
</feature>
<accession>A0A2T7PGA9</accession>
<reference evidence="2 3" key="1">
    <citation type="submission" date="2018-04" db="EMBL/GenBank/DDBJ databases">
        <title>The genome of golden apple snail Pomacea canaliculata provides insight into stress tolerance and invasive adaptation.</title>
        <authorList>
            <person name="Liu C."/>
            <person name="Liu B."/>
            <person name="Ren Y."/>
            <person name="Zhang Y."/>
            <person name="Wang H."/>
            <person name="Li S."/>
            <person name="Jiang F."/>
            <person name="Yin L."/>
            <person name="Zhang G."/>
            <person name="Qian W."/>
            <person name="Fan W."/>
        </authorList>
    </citation>
    <scope>NUCLEOTIDE SEQUENCE [LARGE SCALE GENOMIC DNA]</scope>
    <source>
        <strain evidence="2">SZHN2017</strain>
        <tissue evidence="2">Muscle</tissue>
    </source>
</reference>
<name>A0A2T7PGA9_POMCA</name>